<feature type="transmembrane region" description="Helical" evidence="6">
    <location>
        <begin position="72"/>
        <end position="92"/>
    </location>
</feature>
<evidence type="ECO:0000313" key="8">
    <source>
        <dbReference type="EMBL" id="MFC6998621.1"/>
    </source>
</evidence>
<dbReference type="EMBL" id="JBHSYQ010000006">
    <property type="protein sequence ID" value="MFC6998621.1"/>
    <property type="molecule type" value="Genomic_DNA"/>
</dbReference>
<dbReference type="RefSeq" id="WP_066617060.1">
    <property type="nucleotide sequence ID" value="NZ_JBHSYQ010000006.1"/>
</dbReference>
<dbReference type="PANTHER" id="PTHR38459">
    <property type="entry name" value="PROPHAGE BACTOPRENOL-LINKED GLUCOSE TRANSLOCASE HOMOLOG"/>
    <property type="match status" value="1"/>
</dbReference>
<comment type="caution">
    <text evidence="8">The sequence shown here is derived from an EMBL/GenBank/DDBJ whole genome shotgun (WGS) entry which is preliminary data.</text>
</comment>
<feature type="transmembrane region" description="Helical" evidence="6">
    <location>
        <begin position="32"/>
        <end position="51"/>
    </location>
</feature>
<feature type="domain" description="GtrA/DPMS transmembrane" evidence="7">
    <location>
        <begin position="11"/>
        <end position="122"/>
    </location>
</feature>
<feature type="transmembrane region" description="Helical" evidence="6">
    <location>
        <begin position="7"/>
        <end position="26"/>
    </location>
</feature>
<accession>A0ABW2DQW4</accession>
<organism evidence="8 9">
    <name type="scientific">Rufibacter roseus</name>
    <dbReference type="NCBI Taxonomy" id="1567108"/>
    <lineage>
        <taxon>Bacteria</taxon>
        <taxon>Pseudomonadati</taxon>
        <taxon>Bacteroidota</taxon>
        <taxon>Cytophagia</taxon>
        <taxon>Cytophagales</taxon>
        <taxon>Hymenobacteraceae</taxon>
        <taxon>Rufibacter</taxon>
    </lineage>
</organism>
<gene>
    <name evidence="8" type="ORF">ACFQHR_13365</name>
</gene>
<evidence type="ECO:0000256" key="3">
    <source>
        <dbReference type="ARBA" id="ARBA00022692"/>
    </source>
</evidence>
<dbReference type="Pfam" id="PF04138">
    <property type="entry name" value="GtrA_DPMS_TM"/>
    <property type="match status" value="1"/>
</dbReference>
<protein>
    <submittedName>
        <fullName evidence="8">GtrA family protein</fullName>
    </submittedName>
</protein>
<comment type="subcellular location">
    <subcellularLocation>
        <location evidence="1">Membrane</location>
        <topology evidence="1">Multi-pass membrane protein</topology>
    </subcellularLocation>
</comment>
<keyword evidence="9" id="KW-1185">Reference proteome</keyword>
<proteinExistence type="inferred from homology"/>
<evidence type="ECO:0000256" key="2">
    <source>
        <dbReference type="ARBA" id="ARBA00009399"/>
    </source>
</evidence>
<dbReference type="Proteomes" id="UP001596405">
    <property type="component" value="Unassembled WGS sequence"/>
</dbReference>
<evidence type="ECO:0000313" key="9">
    <source>
        <dbReference type="Proteomes" id="UP001596405"/>
    </source>
</evidence>
<keyword evidence="4 6" id="KW-1133">Transmembrane helix</keyword>
<evidence type="ECO:0000256" key="1">
    <source>
        <dbReference type="ARBA" id="ARBA00004141"/>
    </source>
</evidence>
<feature type="transmembrane region" description="Helical" evidence="6">
    <location>
        <begin position="98"/>
        <end position="116"/>
    </location>
</feature>
<sequence length="123" mass="13887">MLTFVKAQTASIVATLVDFLVTVLAVEWLELWYVSGTVWGTISGGITHFSLGRNWVFQSEDPRVIGQVIKYFIVWTGSFLLNALGVFLITHYLGISYVYSKVATSIMVGVGYNYVFQKRFVFK</sequence>
<evidence type="ECO:0000256" key="6">
    <source>
        <dbReference type="SAM" id="Phobius"/>
    </source>
</evidence>
<evidence type="ECO:0000256" key="5">
    <source>
        <dbReference type="ARBA" id="ARBA00023136"/>
    </source>
</evidence>
<reference evidence="9" key="1">
    <citation type="journal article" date="2019" name="Int. J. Syst. Evol. Microbiol.">
        <title>The Global Catalogue of Microorganisms (GCM) 10K type strain sequencing project: providing services to taxonomists for standard genome sequencing and annotation.</title>
        <authorList>
            <consortium name="The Broad Institute Genomics Platform"/>
            <consortium name="The Broad Institute Genome Sequencing Center for Infectious Disease"/>
            <person name="Wu L."/>
            <person name="Ma J."/>
        </authorList>
    </citation>
    <scope>NUCLEOTIDE SEQUENCE [LARGE SCALE GENOMIC DNA]</scope>
    <source>
        <strain evidence="9">CGMCC 4.7393</strain>
    </source>
</reference>
<dbReference type="InterPro" id="IPR051401">
    <property type="entry name" value="GtrA_CellWall_Glycosyl"/>
</dbReference>
<dbReference type="PANTHER" id="PTHR38459:SF1">
    <property type="entry name" value="PROPHAGE BACTOPRENOL-LINKED GLUCOSE TRANSLOCASE HOMOLOG"/>
    <property type="match status" value="1"/>
</dbReference>
<keyword evidence="5 6" id="KW-0472">Membrane</keyword>
<dbReference type="InterPro" id="IPR007267">
    <property type="entry name" value="GtrA_DPMS_TM"/>
</dbReference>
<comment type="similarity">
    <text evidence="2">Belongs to the GtrA family.</text>
</comment>
<keyword evidence="3 6" id="KW-0812">Transmembrane</keyword>
<evidence type="ECO:0000259" key="7">
    <source>
        <dbReference type="Pfam" id="PF04138"/>
    </source>
</evidence>
<evidence type="ECO:0000256" key="4">
    <source>
        <dbReference type="ARBA" id="ARBA00022989"/>
    </source>
</evidence>
<name>A0ABW2DQW4_9BACT</name>